<dbReference type="Pfam" id="PF00646">
    <property type="entry name" value="F-box"/>
    <property type="match status" value="1"/>
</dbReference>
<organism evidence="3 4">
    <name type="scientific">Hermanssonia centrifuga</name>
    <dbReference type="NCBI Taxonomy" id="98765"/>
    <lineage>
        <taxon>Eukaryota</taxon>
        <taxon>Fungi</taxon>
        <taxon>Dikarya</taxon>
        <taxon>Basidiomycota</taxon>
        <taxon>Agaricomycotina</taxon>
        <taxon>Agaricomycetes</taxon>
        <taxon>Polyporales</taxon>
        <taxon>Meruliaceae</taxon>
        <taxon>Hermanssonia</taxon>
    </lineage>
</organism>
<dbReference type="InterPro" id="IPR048627">
    <property type="entry name" value="Sec10_HB"/>
</dbReference>
<keyword evidence="4" id="KW-1185">Reference proteome</keyword>
<dbReference type="GO" id="GO:0006893">
    <property type="term" value="P:Golgi to plasma membrane transport"/>
    <property type="evidence" value="ECO:0007669"/>
    <property type="project" value="TreeGrafter"/>
</dbReference>
<dbReference type="PANTHER" id="PTHR12100">
    <property type="entry name" value="SEC10"/>
    <property type="match status" value="1"/>
</dbReference>
<dbReference type="Proteomes" id="UP000186601">
    <property type="component" value="Unassembled WGS sequence"/>
</dbReference>
<proteinExistence type="predicted"/>
<dbReference type="InterPro" id="IPR036047">
    <property type="entry name" value="F-box-like_dom_sf"/>
</dbReference>
<dbReference type="InterPro" id="IPR001810">
    <property type="entry name" value="F-box_dom"/>
</dbReference>
<accession>A0A2R6RVW6</accession>
<sequence length="1083" mass="119395">MDKFAALEPVKLYASATGLKRFSQPLSAKGPAPFALIGRLPVDVHILILTYLGVPDIPAYSLVSRSLGKLSKDERVWEARWKASGMEKQSFTLILDDLEARSKSQNAIRKGKVPPTLVVDGVEDDFGDFTSVNAPADEIGDFVSGFAGATIMSPTVASWVPPTPTSRLRYIRAHNLLKSFVPALLSPPHAILTALFPTPAPTLSEQAHTLRLLSLFFSYRVKPLRSWQTLASSLRAAMDLFGEGLLTAFDASDSKGDEKAMAKVSSASWAVWDRSEGQWELARAWADKHEIFYDHQSKWDPLENFTKDETLDFDAMDTFMNHILAVLKEQGGRAVKVFPPEANVLLSFAERIASEVVGEYITSLLTRARELSNETFLKASAATFREAWRMVDAIVNISSERSDAVVSHTTAEDVVYRMFEPNMDEYLDEEIEYIKQSFEMICRTWEKTLSQQATVPTTTQEQARFLGSHNPAQVKRTVLASFTDVLLLPVTIVPRTTVAVGKAFGAALTTGGNAAVQGIAMLNPQRWGATGGTKAHNGYVDFGKGGETTLFEVGADEDDEKDEKGSHTGQKHAAKRDTMSSISSTGTTTTQNATGIPPSIASSSGVSAPVPVLGPAQFDKFEMLLSLDTALELIHADRESLKRAETFSGYPGQYGHRVHDTVEEIFVLLLQALAERHIRPGFERAAEQMRAYRPAEHEETNSVAPLLQFFELVHIGDTMQSMVQVYFEKELAPHIDKTDFLNAVVREKKRFEDTLDDSVAAGLNMGTETLMNQVEHIIMKLTKPREYYPPEDTPLELGPTAGCKEAIKCLQTHCQLVRGSTSKEVLEVFYQEIGIRLIAILQKHIKRQIISLNGGFQVIADLNAYYVFIISLKVPSIAAEFSYLKMLGHVYVVEDAKDLAQIVRDVTRYGGAYRPEDVYEFIQRRSDWKKIEKTVDKTMYNLSFKEDWITGGFAPPTPSAILTITGTPTNTNLHVTSAIRPDGTPSLQDALPKSLSASDASNTELLNELYSILKSLPTESPPGSEDIYGLDTSIAFGSEDLMWFNGGPQGCGGGKSSVQATAEEKAKFKRAVEIVEKLVGEAK</sequence>
<evidence type="ECO:0000313" key="3">
    <source>
        <dbReference type="EMBL" id="PSS34171.1"/>
    </source>
</evidence>
<evidence type="ECO:0000313" key="4">
    <source>
        <dbReference type="Proteomes" id="UP000186601"/>
    </source>
</evidence>
<dbReference type="SMART" id="SM00256">
    <property type="entry name" value="FBOX"/>
    <property type="match status" value="1"/>
</dbReference>
<dbReference type="STRING" id="98765.A0A2R6RVW6"/>
<dbReference type="GO" id="GO:0006887">
    <property type="term" value="P:exocytosis"/>
    <property type="evidence" value="ECO:0007669"/>
    <property type="project" value="TreeGrafter"/>
</dbReference>
<feature type="compositionally biased region" description="Low complexity" evidence="1">
    <location>
        <begin position="579"/>
        <end position="596"/>
    </location>
</feature>
<dbReference type="EMBL" id="MLYV02000146">
    <property type="protein sequence ID" value="PSS34171.1"/>
    <property type="molecule type" value="Genomic_DNA"/>
</dbReference>
<dbReference type="AlphaFoldDB" id="A0A2R6RVW6"/>
<evidence type="ECO:0000259" key="2">
    <source>
        <dbReference type="PROSITE" id="PS50181"/>
    </source>
</evidence>
<reference evidence="3 4" key="1">
    <citation type="submission" date="2018-02" db="EMBL/GenBank/DDBJ databases">
        <title>Genome sequence of the basidiomycete white-rot fungus Phlebia centrifuga.</title>
        <authorList>
            <person name="Granchi Z."/>
            <person name="Peng M."/>
            <person name="de Vries R.P."/>
            <person name="Hilden K."/>
            <person name="Makela M.R."/>
            <person name="Grigoriev I."/>
            <person name="Riley R."/>
        </authorList>
    </citation>
    <scope>NUCLEOTIDE SEQUENCE [LARGE SCALE GENOMIC DNA]</scope>
    <source>
        <strain evidence="3 4">FBCC195</strain>
    </source>
</reference>
<evidence type="ECO:0000256" key="1">
    <source>
        <dbReference type="SAM" id="MobiDB-lite"/>
    </source>
</evidence>
<dbReference type="PROSITE" id="PS50181">
    <property type="entry name" value="FBOX"/>
    <property type="match status" value="1"/>
</dbReference>
<dbReference type="OrthoDB" id="5554140at2759"/>
<dbReference type="InterPro" id="IPR009976">
    <property type="entry name" value="Sec10-like"/>
</dbReference>
<dbReference type="PANTHER" id="PTHR12100:SF1">
    <property type="entry name" value="RECYCLIN-1"/>
    <property type="match status" value="1"/>
</dbReference>
<dbReference type="Pfam" id="PF07393">
    <property type="entry name" value="Sec10_HB"/>
    <property type="match status" value="1"/>
</dbReference>
<name>A0A2R6RVW6_9APHY</name>
<protein>
    <recommendedName>
        <fullName evidence="2">F-box domain-containing protein</fullName>
    </recommendedName>
</protein>
<gene>
    <name evidence="3" type="ORF">PHLCEN_2v1788</name>
</gene>
<dbReference type="SUPFAM" id="SSF81383">
    <property type="entry name" value="F-box domain"/>
    <property type="match status" value="1"/>
</dbReference>
<dbReference type="GO" id="GO:0000145">
    <property type="term" value="C:exocyst"/>
    <property type="evidence" value="ECO:0007669"/>
    <property type="project" value="TreeGrafter"/>
</dbReference>
<feature type="region of interest" description="Disordered" evidence="1">
    <location>
        <begin position="556"/>
        <end position="596"/>
    </location>
</feature>
<comment type="caution">
    <text evidence="3">The sequence shown here is derived from an EMBL/GenBank/DDBJ whole genome shotgun (WGS) entry which is preliminary data.</text>
</comment>
<feature type="domain" description="F-box" evidence="2">
    <location>
        <begin position="34"/>
        <end position="80"/>
    </location>
</feature>